<dbReference type="Proteomes" id="UP000274271">
    <property type="component" value="Unassembled WGS sequence"/>
</dbReference>
<dbReference type="OrthoDB" id="1376641at2"/>
<evidence type="ECO:0000313" key="1">
    <source>
        <dbReference type="EMBL" id="RRB10330.1"/>
    </source>
</evidence>
<keyword evidence="2" id="KW-1185">Reference proteome</keyword>
<dbReference type="AlphaFoldDB" id="A0A3P1CAR6"/>
<accession>A0A3P1CAR6</accession>
<dbReference type="RefSeq" id="WP_124910343.1">
    <property type="nucleotide sequence ID" value="NZ_RQJP01000007.1"/>
</dbReference>
<dbReference type="EMBL" id="RQJP01000007">
    <property type="protein sequence ID" value="RRB10330.1"/>
    <property type="molecule type" value="Genomic_DNA"/>
</dbReference>
<dbReference type="SUPFAM" id="SSF48452">
    <property type="entry name" value="TPR-like"/>
    <property type="match status" value="1"/>
</dbReference>
<gene>
    <name evidence="1" type="ORF">EHT87_29325</name>
</gene>
<dbReference type="InterPro" id="IPR011990">
    <property type="entry name" value="TPR-like_helical_dom_sf"/>
</dbReference>
<proteinExistence type="predicted"/>
<reference evidence="1 2" key="1">
    <citation type="submission" date="2018-11" db="EMBL/GenBank/DDBJ databases">
        <authorList>
            <person name="Zhou Z."/>
            <person name="Wang G."/>
        </authorList>
    </citation>
    <scope>NUCLEOTIDE SEQUENCE [LARGE SCALE GENOMIC DNA]</scope>
    <source>
        <strain evidence="1 2">KCTC42998</strain>
    </source>
</reference>
<evidence type="ECO:0000313" key="2">
    <source>
        <dbReference type="Proteomes" id="UP000274271"/>
    </source>
</evidence>
<dbReference type="Pfam" id="PF14559">
    <property type="entry name" value="TPR_19"/>
    <property type="match status" value="1"/>
</dbReference>
<sequence length="530" mass="58738">MGQSSLMSIVLLASLLFSGSPPKKPVDQTGRLLRVYARLLQTMGNPPDAPVLKLLPRRETGIDGHALYQPGNPARIELGDDVLTLCATFGPNAEVALACLLGHELAHFQYRHGSKQGFFSPVVMPTDAAYSSRNLEALADRSGIFMAYLAGYDAFSIAPAVYEAYYRTFKKPDQIPGYPTKNQRLRMVADTAARVQELAQLFEIGEISYLMRDYAASSRAFDALITRYPDVTTRNNLGASKLNQALARMPSAREAPRLRFAFPIEFDSDNRLLTLPRRDKPLRYEQLLTEAHYLFKTALDEQPTHQSARLNLAIAEYLLGNAEQARQTLGNAPLPKSANEQLMLGIVLADLGQNDEARKSFKMAVAKGAFRARENEAYFLKGLESGWLSWFDQVAARQNRKQEKPASLPAWPAQLAPARQLPVMVLPGGGQVARTDSLTSYEIPLALESATHDKPAVRIYRVLKSSRRALKGLPMGSSSGQLARYGPPTTTITGARGTVFYGFRKASRWLFLEYRDNRLTSWVAAEPKPS</sequence>
<name>A0A3P1CAR6_9BACT</name>
<comment type="caution">
    <text evidence="1">The sequence shown here is derived from an EMBL/GenBank/DDBJ whole genome shotgun (WGS) entry which is preliminary data.</text>
</comment>
<protein>
    <recommendedName>
        <fullName evidence="3">Peptidase M48 domain-containing protein</fullName>
    </recommendedName>
</protein>
<evidence type="ECO:0008006" key="3">
    <source>
        <dbReference type="Google" id="ProtNLM"/>
    </source>
</evidence>
<dbReference type="Gene3D" id="1.25.40.10">
    <property type="entry name" value="Tetratricopeptide repeat domain"/>
    <property type="match status" value="1"/>
</dbReference>
<organism evidence="1 2">
    <name type="scientific">Larkinella knui</name>
    <dbReference type="NCBI Taxonomy" id="2025310"/>
    <lineage>
        <taxon>Bacteria</taxon>
        <taxon>Pseudomonadati</taxon>
        <taxon>Bacteroidota</taxon>
        <taxon>Cytophagia</taxon>
        <taxon>Cytophagales</taxon>
        <taxon>Spirosomataceae</taxon>
        <taxon>Larkinella</taxon>
    </lineage>
</organism>